<dbReference type="Proteomes" id="UP001596548">
    <property type="component" value="Unassembled WGS sequence"/>
</dbReference>
<evidence type="ECO:0000313" key="2">
    <source>
        <dbReference type="Proteomes" id="UP001596548"/>
    </source>
</evidence>
<dbReference type="RefSeq" id="WP_378975903.1">
    <property type="nucleotide sequence ID" value="NZ_JBHTBJ010000038.1"/>
</dbReference>
<reference evidence="2" key="1">
    <citation type="journal article" date="2019" name="Int. J. Syst. Evol. Microbiol.">
        <title>The Global Catalogue of Microorganisms (GCM) 10K type strain sequencing project: providing services to taxonomists for standard genome sequencing and annotation.</title>
        <authorList>
            <consortium name="The Broad Institute Genomics Platform"/>
            <consortium name="The Broad Institute Genome Sequencing Center for Infectious Disease"/>
            <person name="Wu L."/>
            <person name="Ma J."/>
        </authorList>
    </citation>
    <scope>NUCLEOTIDE SEQUENCE [LARGE SCALE GENOMIC DNA]</scope>
    <source>
        <strain evidence="2">XZYJT-10</strain>
    </source>
</reference>
<protein>
    <submittedName>
        <fullName evidence="1">Uncharacterized protein</fullName>
    </submittedName>
</protein>
<keyword evidence="2" id="KW-1185">Reference proteome</keyword>
<evidence type="ECO:0000313" key="1">
    <source>
        <dbReference type="EMBL" id="MFC7278788.1"/>
    </source>
</evidence>
<comment type="caution">
    <text evidence="1">The sequence shown here is derived from an EMBL/GenBank/DDBJ whole genome shotgun (WGS) entry which is preliminary data.</text>
</comment>
<organism evidence="1 2">
    <name type="scientific">Paractinoplanes rhizophilus</name>
    <dbReference type="NCBI Taxonomy" id="1416877"/>
    <lineage>
        <taxon>Bacteria</taxon>
        <taxon>Bacillati</taxon>
        <taxon>Actinomycetota</taxon>
        <taxon>Actinomycetes</taxon>
        <taxon>Micromonosporales</taxon>
        <taxon>Micromonosporaceae</taxon>
        <taxon>Paractinoplanes</taxon>
    </lineage>
</organism>
<gene>
    <name evidence="1" type="ORF">ACFQS1_32885</name>
</gene>
<name>A0ABW2I1N7_9ACTN</name>
<dbReference type="EMBL" id="JBHTBJ010000038">
    <property type="protein sequence ID" value="MFC7278788.1"/>
    <property type="molecule type" value="Genomic_DNA"/>
</dbReference>
<accession>A0ABW2I1N7</accession>
<sequence>MDSQSAAQDSDDLRSIASALSSQTHVLEALAISELQHSESLAGLRREMRELRSETRQMVGMLTTLVERSGGQ</sequence>
<proteinExistence type="predicted"/>